<dbReference type="AlphaFoldDB" id="A0A8K0PHT9"/>
<accession>A0A8K0PHT9</accession>
<dbReference type="InterPro" id="IPR051693">
    <property type="entry name" value="UPF0046_metallophosphoest"/>
</dbReference>
<dbReference type="EMBL" id="JAESVG020000004">
    <property type="protein sequence ID" value="KAG8627793.1"/>
    <property type="molecule type" value="Genomic_DNA"/>
</dbReference>
<dbReference type="SUPFAM" id="SSF56300">
    <property type="entry name" value="Metallo-dependent phosphatases"/>
    <property type="match status" value="1"/>
</dbReference>
<reference evidence="2" key="1">
    <citation type="submission" date="2021-07" db="EMBL/GenBank/DDBJ databases">
        <title>Elsinoe batatas strain:CRI-CJ2 Genome sequencing and assembly.</title>
        <authorList>
            <person name="Huang L."/>
        </authorList>
    </citation>
    <scope>NUCLEOTIDE SEQUENCE</scope>
    <source>
        <strain evidence="2">CRI-CJ2</strain>
    </source>
</reference>
<evidence type="ECO:0000259" key="1">
    <source>
        <dbReference type="Pfam" id="PF00149"/>
    </source>
</evidence>
<sequence>MMYNATFLQKCAERIYSLRRARSELDLARNTRRAIRVVCVSDTHNYKPVLPEGDLLIHAGDLSEKGTFKEIQDQLDWLKKQPHRHKVVIAGNHDLLLDPEFVSDVKLYASPLTPQFGTWAYQYPPVRDVYKNVLPLDTEILVTHGPPMLYMDRVKERHAGCPHLLREVHRVRPRLHIYGHIHPGHGMEKVRFDELQRRYDVIRLGQGSAWHFWRMAVALVAERLSGSKQCQRVTTLVNAAVGNDSDGAGHSGPIVVNI</sequence>
<organism evidence="2 3">
    <name type="scientific">Elsinoe batatas</name>
    <dbReference type="NCBI Taxonomy" id="2601811"/>
    <lineage>
        <taxon>Eukaryota</taxon>
        <taxon>Fungi</taxon>
        <taxon>Dikarya</taxon>
        <taxon>Ascomycota</taxon>
        <taxon>Pezizomycotina</taxon>
        <taxon>Dothideomycetes</taxon>
        <taxon>Dothideomycetidae</taxon>
        <taxon>Myriangiales</taxon>
        <taxon>Elsinoaceae</taxon>
        <taxon>Elsinoe</taxon>
    </lineage>
</organism>
<dbReference type="Gene3D" id="3.60.21.10">
    <property type="match status" value="2"/>
</dbReference>
<dbReference type="PANTHER" id="PTHR12905:SF0">
    <property type="entry name" value="CALCINEURIN-LIKE PHOSPHOESTERASE DOMAIN-CONTAINING PROTEIN"/>
    <property type="match status" value="1"/>
</dbReference>
<dbReference type="CDD" id="cd07379">
    <property type="entry name" value="MPP_239FB"/>
    <property type="match status" value="1"/>
</dbReference>
<comment type="caution">
    <text evidence="2">The sequence shown here is derived from an EMBL/GenBank/DDBJ whole genome shotgun (WGS) entry which is preliminary data.</text>
</comment>
<dbReference type="InterPro" id="IPR029052">
    <property type="entry name" value="Metallo-depent_PP-like"/>
</dbReference>
<dbReference type="PANTHER" id="PTHR12905">
    <property type="entry name" value="METALLOPHOSPHOESTERASE"/>
    <property type="match status" value="1"/>
</dbReference>
<protein>
    <recommendedName>
        <fullName evidence="1">Calcineurin-like phosphoesterase domain-containing protein</fullName>
    </recommendedName>
</protein>
<keyword evidence="3" id="KW-1185">Reference proteome</keyword>
<name>A0A8K0PHT9_9PEZI</name>
<dbReference type="OrthoDB" id="630188at2759"/>
<evidence type="ECO:0000313" key="3">
    <source>
        <dbReference type="Proteomes" id="UP000809789"/>
    </source>
</evidence>
<feature type="domain" description="Calcineurin-like phosphoesterase" evidence="1">
    <location>
        <begin position="36"/>
        <end position="183"/>
    </location>
</feature>
<dbReference type="Proteomes" id="UP000809789">
    <property type="component" value="Unassembled WGS sequence"/>
</dbReference>
<proteinExistence type="predicted"/>
<gene>
    <name evidence="2" type="ORF">KVT40_003666</name>
</gene>
<dbReference type="Pfam" id="PF00149">
    <property type="entry name" value="Metallophos"/>
    <property type="match status" value="1"/>
</dbReference>
<evidence type="ECO:0000313" key="2">
    <source>
        <dbReference type="EMBL" id="KAG8627793.1"/>
    </source>
</evidence>
<dbReference type="InterPro" id="IPR004843">
    <property type="entry name" value="Calcineurin-like_PHP"/>
</dbReference>
<dbReference type="GO" id="GO:0016787">
    <property type="term" value="F:hydrolase activity"/>
    <property type="evidence" value="ECO:0007669"/>
    <property type="project" value="InterPro"/>
</dbReference>